<dbReference type="STRING" id="1047168.A0A0F4GTS5"/>
<dbReference type="Proteomes" id="UP000033647">
    <property type="component" value="Unassembled WGS sequence"/>
</dbReference>
<keyword evidence="10" id="KW-1185">Reference proteome</keyword>
<feature type="repeat" description="WD" evidence="6">
    <location>
        <begin position="522"/>
        <end position="554"/>
    </location>
</feature>
<dbReference type="SMART" id="SM00320">
    <property type="entry name" value="WD40"/>
    <property type="match status" value="7"/>
</dbReference>
<dbReference type="SUPFAM" id="SSF50978">
    <property type="entry name" value="WD40 repeat-like"/>
    <property type="match status" value="1"/>
</dbReference>
<dbReference type="CDD" id="cd00200">
    <property type="entry name" value="WD40"/>
    <property type="match status" value="1"/>
</dbReference>
<dbReference type="InterPro" id="IPR015943">
    <property type="entry name" value="WD40/YVTN_repeat-like_dom_sf"/>
</dbReference>
<evidence type="ECO:0000256" key="6">
    <source>
        <dbReference type="PROSITE-ProRule" id="PRU00221"/>
    </source>
</evidence>
<sequence>MYNAHRGMAPGPQPGSRLADLLEQVRAEFDAQVGRSSDHEHQLHNQIQEMDVIKSKIYQLETTHVAMKNKYEEEIARLRHELEQRGGPSQGPHGASSSQPAPPAIGHGPANLFQGIMAGGAGGPGLAPPPQEQQGQPGMPGHMQGQMPPSLNAPPGPPHNPFAYGQLQGPPAANGYGSQQPPQPTASPGPGKPRLGGPPGLRGPATPQQHPASTYPGSPQVARPTPPPNRDVQIATDFQYTPAQLEQIGNQLSEYDVDKLPPHLKRQGDDWFAVFNPRVHRKLDVELVHSLPHQSVVCCVRFSHDGRFIATGCNRSAQIFDVNTGKQVCHLMDQSTNGDGDLYIRSVCFSPDGRYLATGAEDKIIRVWDIGAKVIRHQFSGHDQDIYSLDFASDGRYIASGSGDRTIRIWDLQDNQCVLTLSIEDGVTTVAMSPNGRFVAAGSLDKSVRIWDTRSGVLVERTEGEQGHKDSVYSVAFSPDGEHLVSGSLDKTIRMWRLNPRAQYQPGSLAPQARGGDCVRTFEGHKDFVLSVALTPDGAWVMSGSKDRGVQFWDPVTGDAQLMLQGHKNSVISVAPSPMGTLFATGSGDMKARIWRYAPYGGP</sequence>
<dbReference type="InterPro" id="IPR013890">
    <property type="entry name" value="Tscrpt_rep_Tup1_N"/>
</dbReference>
<evidence type="ECO:0000256" key="4">
    <source>
        <dbReference type="ARBA" id="ARBA00023015"/>
    </source>
</evidence>
<accession>A0A0F4GTS5</accession>
<dbReference type="InterPro" id="IPR019775">
    <property type="entry name" value="WD40_repeat_CS"/>
</dbReference>
<feature type="compositionally biased region" description="Pro residues" evidence="7">
    <location>
        <begin position="151"/>
        <end position="160"/>
    </location>
</feature>
<dbReference type="PROSITE" id="PS50294">
    <property type="entry name" value="WD_REPEATS_REGION"/>
    <property type="match status" value="6"/>
</dbReference>
<evidence type="ECO:0000256" key="5">
    <source>
        <dbReference type="ARBA" id="ARBA00023163"/>
    </source>
</evidence>
<feature type="repeat" description="WD" evidence="6">
    <location>
        <begin position="379"/>
        <end position="420"/>
    </location>
</feature>
<evidence type="ECO:0000256" key="2">
    <source>
        <dbReference type="ARBA" id="ARBA00022574"/>
    </source>
</evidence>
<keyword evidence="4" id="KW-0805">Transcription regulation</keyword>
<evidence type="ECO:0000313" key="9">
    <source>
        <dbReference type="EMBL" id="KJX99600.1"/>
    </source>
</evidence>
<dbReference type="Pfam" id="PF00400">
    <property type="entry name" value="WD40"/>
    <property type="match status" value="7"/>
</dbReference>
<protein>
    <submittedName>
        <fullName evidence="9">Transcriptional repressor TupA/RocA like protein</fullName>
    </submittedName>
</protein>
<dbReference type="Gene3D" id="2.130.10.10">
    <property type="entry name" value="YVTN repeat-like/Quinoprotein amine dehydrogenase"/>
    <property type="match status" value="1"/>
</dbReference>
<dbReference type="PANTHER" id="PTHR19848:SF8">
    <property type="entry name" value="F-BOX AND WD REPEAT DOMAIN CONTAINING 7"/>
    <property type="match status" value="1"/>
</dbReference>
<name>A0A0F4GTS5_9PEZI</name>
<organism evidence="9 10">
    <name type="scientific">Zymoseptoria brevis</name>
    <dbReference type="NCBI Taxonomy" id="1047168"/>
    <lineage>
        <taxon>Eukaryota</taxon>
        <taxon>Fungi</taxon>
        <taxon>Dikarya</taxon>
        <taxon>Ascomycota</taxon>
        <taxon>Pezizomycotina</taxon>
        <taxon>Dothideomycetes</taxon>
        <taxon>Dothideomycetidae</taxon>
        <taxon>Mycosphaerellales</taxon>
        <taxon>Mycosphaerellaceae</taxon>
        <taxon>Zymoseptoria</taxon>
    </lineage>
</organism>
<feature type="compositionally biased region" description="Pro residues" evidence="7">
    <location>
        <begin position="181"/>
        <end position="191"/>
    </location>
</feature>
<comment type="caution">
    <text evidence="9">The sequence shown here is derived from an EMBL/GenBank/DDBJ whole genome shotgun (WGS) entry which is preliminary data.</text>
</comment>
<feature type="domain" description="Transcriptional repressor Tup1 N-terminal" evidence="8">
    <location>
        <begin position="17"/>
        <end position="86"/>
    </location>
</feature>
<dbReference type="PANTHER" id="PTHR19848">
    <property type="entry name" value="WD40 REPEAT PROTEIN"/>
    <property type="match status" value="1"/>
</dbReference>
<dbReference type="AlphaFoldDB" id="A0A0F4GTS5"/>
<feature type="compositionally biased region" description="Polar residues" evidence="7">
    <location>
        <begin position="206"/>
        <end position="217"/>
    </location>
</feature>
<keyword evidence="5" id="KW-0804">Transcription</keyword>
<keyword evidence="1" id="KW-0678">Repressor</keyword>
<evidence type="ECO:0000256" key="3">
    <source>
        <dbReference type="ARBA" id="ARBA00022737"/>
    </source>
</evidence>
<keyword evidence="2 6" id="KW-0853">WD repeat</keyword>
<gene>
    <name evidence="9" type="ORF">TI39_contig354g00105</name>
</gene>
<dbReference type="PROSITE" id="PS50082">
    <property type="entry name" value="WD_REPEATS_2"/>
    <property type="match status" value="6"/>
</dbReference>
<dbReference type="InterPro" id="IPR036322">
    <property type="entry name" value="WD40_repeat_dom_sf"/>
</dbReference>
<dbReference type="InterPro" id="IPR001680">
    <property type="entry name" value="WD40_rpt"/>
</dbReference>
<evidence type="ECO:0000256" key="1">
    <source>
        <dbReference type="ARBA" id="ARBA00022491"/>
    </source>
</evidence>
<dbReference type="InterPro" id="IPR020472">
    <property type="entry name" value="WD40_PAC1"/>
</dbReference>
<dbReference type="PRINTS" id="PR00320">
    <property type="entry name" value="GPROTEINBRPT"/>
</dbReference>
<feature type="compositionally biased region" description="Low complexity" evidence="7">
    <location>
        <begin position="132"/>
        <end position="149"/>
    </location>
</feature>
<evidence type="ECO:0000259" key="8">
    <source>
        <dbReference type="Pfam" id="PF08581"/>
    </source>
</evidence>
<feature type="repeat" description="WD" evidence="6">
    <location>
        <begin position="465"/>
        <end position="499"/>
    </location>
</feature>
<keyword evidence="3" id="KW-0677">Repeat</keyword>
<evidence type="ECO:0000313" key="10">
    <source>
        <dbReference type="Proteomes" id="UP000033647"/>
    </source>
</evidence>
<reference evidence="9 10" key="1">
    <citation type="submission" date="2015-03" db="EMBL/GenBank/DDBJ databases">
        <title>RNA-seq based gene annotation and comparative genomics of four Zymoseptoria species reveal species-specific pathogenicity related genes and transposable element activity.</title>
        <authorList>
            <person name="Grandaubert J."/>
            <person name="Bhattacharyya A."/>
            <person name="Stukenbrock E.H."/>
        </authorList>
    </citation>
    <scope>NUCLEOTIDE SEQUENCE [LARGE SCALE GENOMIC DNA]</scope>
    <source>
        <strain evidence="9 10">Zb18110</strain>
    </source>
</reference>
<feature type="repeat" description="WD" evidence="6">
    <location>
        <begin position="420"/>
        <end position="461"/>
    </location>
</feature>
<dbReference type="OrthoDB" id="17410at2759"/>
<feature type="repeat" description="WD" evidence="6">
    <location>
        <begin position="344"/>
        <end position="370"/>
    </location>
</feature>
<dbReference type="Pfam" id="PF08581">
    <property type="entry name" value="Tup_N"/>
    <property type="match status" value="1"/>
</dbReference>
<proteinExistence type="predicted"/>
<feature type="region of interest" description="Disordered" evidence="7">
    <location>
        <begin position="84"/>
        <end position="233"/>
    </location>
</feature>
<evidence type="ECO:0000256" key="7">
    <source>
        <dbReference type="SAM" id="MobiDB-lite"/>
    </source>
</evidence>
<feature type="repeat" description="WD" evidence="6">
    <location>
        <begin position="564"/>
        <end position="595"/>
    </location>
</feature>
<dbReference type="PROSITE" id="PS00678">
    <property type="entry name" value="WD_REPEATS_1"/>
    <property type="match status" value="3"/>
</dbReference>
<dbReference type="Gene3D" id="1.20.5.340">
    <property type="match status" value="1"/>
</dbReference>
<dbReference type="EMBL" id="LAFY01000346">
    <property type="protein sequence ID" value="KJX99600.1"/>
    <property type="molecule type" value="Genomic_DNA"/>
</dbReference>
<dbReference type="FunFam" id="2.130.10.10:FF:000111">
    <property type="entry name" value="Transcriptional repressor rco-1"/>
    <property type="match status" value="1"/>
</dbReference>